<evidence type="ECO:0000313" key="3">
    <source>
        <dbReference type="Proteomes" id="UP000313948"/>
    </source>
</evidence>
<gene>
    <name evidence="2" type="ORF">FE251_06040</name>
</gene>
<dbReference type="Gene3D" id="3.30.720.120">
    <property type="match status" value="1"/>
</dbReference>
<dbReference type="PROSITE" id="PS51819">
    <property type="entry name" value="VOC"/>
    <property type="match status" value="1"/>
</dbReference>
<dbReference type="Gene3D" id="3.30.720.110">
    <property type="match status" value="1"/>
</dbReference>
<keyword evidence="3" id="KW-1185">Reference proteome</keyword>
<protein>
    <submittedName>
        <fullName evidence="2">VOC family protein</fullName>
    </submittedName>
</protein>
<proteinExistence type="predicted"/>
<dbReference type="PANTHER" id="PTHR34109:SF1">
    <property type="entry name" value="VOC DOMAIN-CONTAINING PROTEIN"/>
    <property type="match status" value="1"/>
</dbReference>
<dbReference type="EMBL" id="CP040899">
    <property type="protein sequence ID" value="QDB78979.1"/>
    <property type="molecule type" value="Genomic_DNA"/>
</dbReference>
<feature type="domain" description="VOC" evidence="1">
    <location>
        <begin position="9"/>
        <end position="136"/>
    </location>
</feature>
<reference evidence="2 3" key="1">
    <citation type="submission" date="2019-05" db="EMBL/GenBank/DDBJ databases">
        <title>Georgenia *** sp. nov., and Georgenia *** sp. nov., isolated from the intestinal contents of plateau pika (Ochotona curzoniae) in the Qinghai-Tibet plateau of China.</title>
        <authorList>
            <person name="Tian Z."/>
        </authorList>
    </citation>
    <scope>NUCLEOTIDE SEQUENCE [LARGE SCALE GENOMIC DNA]</scope>
    <source>
        <strain evidence="2 3">Z294</strain>
    </source>
</reference>
<dbReference type="SUPFAM" id="SSF54593">
    <property type="entry name" value="Glyoxalase/Bleomycin resistance protein/Dihydroxybiphenyl dioxygenase"/>
    <property type="match status" value="1"/>
</dbReference>
<evidence type="ECO:0000313" key="2">
    <source>
        <dbReference type="EMBL" id="QDB78979.1"/>
    </source>
</evidence>
<dbReference type="PANTHER" id="PTHR34109">
    <property type="entry name" value="BNAUNNG04460D PROTEIN-RELATED"/>
    <property type="match status" value="1"/>
</dbReference>
<accession>A0ABX5VKK0</accession>
<name>A0ABX5VKK0_9MICO</name>
<organism evidence="2 3">
    <name type="scientific">Georgenia wutianyii</name>
    <dbReference type="NCBI Taxonomy" id="2585135"/>
    <lineage>
        <taxon>Bacteria</taxon>
        <taxon>Bacillati</taxon>
        <taxon>Actinomycetota</taxon>
        <taxon>Actinomycetes</taxon>
        <taxon>Micrococcales</taxon>
        <taxon>Bogoriellaceae</taxon>
        <taxon>Georgenia</taxon>
    </lineage>
</organism>
<dbReference type="InterPro" id="IPR037523">
    <property type="entry name" value="VOC_core"/>
</dbReference>
<dbReference type="RefSeq" id="WP_139948246.1">
    <property type="nucleotide sequence ID" value="NZ_CP040899.1"/>
</dbReference>
<dbReference type="Proteomes" id="UP000313948">
    <property type="component" value="Chromosome"/>
</dbReference>
<sequence length="164" mass="17828">MSTNFLPEGATSLSPLLVVSPAAEAIEFYRAVLGARTTTRMDGPDGSVWHCELDLGHGRMTVMDPSPQFHAVACDPGTDEACFSLAVHVPDVDATLAAARERGARVREEAQVFDVTGDRFASVQDPFGVRWTIMTRVQHRTDEQVQQGLDAWRDSLTETAGPVT</sequence>
<dbReference type="InterPro" id="IPR004360">
    <property type="entry name" value="Glyas_Fos-R_dOase_dom"/>
</dbReference>
<evidence type="ECO:0000259" key="1">
    <source>
        <dbReference type="PROSITE" id="PS51819"/>
    </source>
</evidence>
<dbReference type="InterPro" id="IPR029068">
    <property type="entry name" value="Glyas_Bleomycin-R_OHBP_Dase"/>
</dbReference>
<dbReference type="Pfam" id="PF00903">
    <property type="entry name" value="Glyoxalase"/>
    <property type="match status" value="1"/>
</dbReference>